<dbReference type="RefSeq" id="WP_144995834.1">
    <property type="nucleotide sequence ID" value="NZ_CP036281.1"/>
</dbReference>
<dbReference type="InterPro" id="IPR009040">
    <property type="entry name" value="Ferritin-like_diiron"/>
</dbReference>
<keyword evidence="5" id="KW-1185">Reference proteome</keyword>
<reference evidence="4 5" key="1">
    <citation type="submission" date="2019-02" db="EMBL/GenBank/DDBJ databases">
        <title>Deep-cultivation of Planctomycetes and their phenomic and genomic characterization uncovers novel biology.</title>
        <authorList>
            <person name="Wiegand S."/>
            <person name="Jogler M."/>
            <person name="Boedeker C."/>
            <person name="Pinto D."/>
            <person name="Vollmers J."/>
            <person name="Rivas-Marin E."/>
            <person name="Kohn T."/>
            <person name="Peeters S.H."/>
            <person name="Heuer A."/>
            <person name="Rast P."/>
            <person name="Oberbeckmann S."/>
            <person name="Bunk B."/>
            <person name="Jeske O."/>
            <person name="Meyerdierks A."/>
            <person name="Storesund J.E."/>
            <person name="Kallscheuer N."/>
            <person name="Luecker S."/>
            <person name="Lage O.M."/>
            <person name="Pohl T."/>
            <person name="Merkel B.J."/>
            <person name="Hornburger P."/>
            <person name="Mueller R.-W."/>
            <person name="Bruemmer F."/>
            <person name="Labrenz M."/>
            <person name="Spormann A.M."/>
            <person name="Op den Camp H."/>
            <person name="Overmann J."/>
            <person name="Amann R."/>
            <person name="Jetten M.S.M."/>
            <person name="Mascher T."/>
            <person name="Medema M.H."/>
            <person name="Devos D.P."/>
            <person name="Kaster A.-K."/>
            <person name="Ovreas L."/>
            <person name="Rohde M."/>
            <person name="Galperin M.Y."/>
            <person name="Jogler C."/>
        </authorList>
    </citation>
    <scope>NUCLEOTIDE SEQUENCE [LARGE SCALE GENOMIC DNA]</scope>
    <source>
        <strain evidence="4 5">Pla110</strain>
    </source>
</reference>
<proteinExistence type="predicted"/>
<gene>
    <name evidence="4" type="ORF">Pla110_23020</name>
</gene>
<dbReference type="AlphaFoldDB" id="A0A518CMX1"/>
<dbReference type="GO" id="GO:0008199">
    <property type="term" value="F:ferric iron binding"/>
    <property type="evidence" value="ECO:0007669"/>
    <property type="project" value="InterPro"/>
</dbReference>
<dbReference type="KEGG" id="plon:Pla110_23020"/>
<evidence type="ECO:0000256" key="2">
    <source>
        <dbReference type="ARBA" id="ARBA00023004"/>
    </source>
</evidence>
<dbReference type="InterPro" id="IPR009078">
    <property type="entry name" value="Ferritin-like_SF"/>
</dbReference>
<dbReference type="SUPFAM" id="SSF47240">
    <property type="entry name" value="Ferritin-like"/>
    <property type="match status" value="1"/>
</dbReference>
<name>A0A518CMX1_9PLAN</name>
<dbReference type="GO" id="GO:0020037">
    <property type="term" value="F:heme binding"/>
    <property type="evidence" value="ECO:0007669"/>
    <property type="project" value="TreeGrafter"/>
</dbReference>
<evidence type="ECO:0000256" key="1">
    <source>
        <dbReference type="ARBA" id="ARBA00022434"/>
    </source>
</evidence>
<dbReference type="OrthoDB" id="271860at2"/>
<dbReference type="PROSITE" id="PS50905">
    <property type="entry name" value="FERRITIN_LIKE"/>
    <property type="match status" value="1"/>
</dbReference>
<sequence length="152" mass="17146">MSTDKEQEIIKELTVSYWMEIETVMNYIANSTNLDGVRAEEIKKSLAADVQEELTHAQSIARRIKTIGGTVPGSEQFAATQKLLQPPKDTTDVISVIKGVIDAEEGAIKQYNKLIQLCDGVDYVTQDMCIQNLSDEEEHRRTFKGFLSEYEK</sequence>
<keyword evidence="2" id="KW-0408">Iron</keyword>
<keyword evidence="1" id="KW-0409">Iron storage</keyword>
<dbReference type="EMBL" id="CP036281">
    <property type="protein sequence ID" value="QDU80571.1"/>
    <property type="molecule type" value="Genomic_DNA"/>
</dbReference>
<evidence type="ECO:0000313" key="4">
    <source>
        <dbReference type="EMBL" id="QDU80571.1"/>
    </source>
</evidence>
<protein>
    <submittedName>
        <fullName evidence="4">Ferritin-like domain protein</fullName>
    </submittedName>
</protein>
<organism evidence="4 5">
    <name type="scientific">Polystyrenella longa</name>
    <dbReference type="NCBI Taxonomy" id="2528007"/>
    <lineage>
        <taxon>Bacteria</taxon>
        <taxon>Pseudomonadati</taxon>
        <taxon>Planctomycetota</taxon>
        <taxon>Planctomycetia</taxon>
        <taxon>Planctomycetales</taxon>
        <taxon>Planctomycetaceae</taxon>
        <taxon>Polystyrenella</taxon>
    </lineage>
</organism>
<dbReference type="PANTHER" id="PTHR30295">
    <property type="entry name" value="BACTERIOFERRITIN"/>
    <property type="match status" value="1"/>
</dbReference>
<dbReference type="InterPro" id="IPR012347">
    <property type="entry name" value="Ferritin-like"/>
</dbReference>
<dbReference type="PANTHER" id="PTHR30295:SF1">
    <property type="entry name" value="DNA PROTECTION DURING STARVATION PROTEIN"/>
    <property type="match status" value="1"/>
</dbReference>
<evidence type="ECO:0000313" key="5">
    <source>
        <dbReference type="Proteomes" id="UP000317178"/>
    </source>
</evidence>
<dbReference type="GO" id="GO:0005829">
    <property type="term" value="C:cytosol"/>
    <property type="evidence" value="ECO:0007669"/>
    <property type="project" value="TreeGrafter"/>
</dbReference>
<evidence type="ECO:0000259" key="3">
    <source>
        <dbReference type="PROSITE" id="PS50905"/>
    </source>
</evidence>
<accession>A0A518CMX1</accession>
<dbReference type="InterPro" id="IPR008331">
    <property type="entry name" value="Ferritin_DPS_dom"/>
</dbReference>
<feature type="domain" description="Ferritin-like diiron" evidence="3">
    <location>
        <begin position="3"/>
        <end position="152"/>
    </location>
</feature>
<dbReference type="Pfam" id="PF00210">
    <property type="entry name" value="Ferritin"/>
    <property type="match status" value="1"/>
</dbReference>
<dbReference type="Proteomes" id="UP000317178">
    <property type="component" value="Chromosome"/>
</dbReference>
<dbReference type="GO" id="GO:0006879">
    <property type="term" value="P:intracellular iron ion homeostasis"/>
    <property type="evidence" value="ECO:0007669"/>
    <property type="project" value="UniProtKB-KW"/>
</dbReference>
<dbReference type="GO" id="GO:0004322">
    <property type="term" value="F:ferroxidase activity"/>
    <property type="evidence" value="ECO:0007669"/>
    <property type="project" value="TreeGrafter"/>
</dbReference>
<dbReference type="Gene3D" id="1.20.1260.10">
    <property type="match status" value="1"/>
</dbReference>